<keyword evidence="4" id="KW-0539">Nucleus</keyword>
<dbReference type="InterPro" id="IPR000225">
    <property type="entry name" value="Armadillo"/>
</dbReference>
<reference evidence="8" key="1">
    <citation type="submission" date="2021-01" db="EMBL/GenBank/DDBJ databases">
        <title>Adiantum capillus-veneris genome.</title>
        <authorList>
            <person name="Fang Y."/>
            <person name="Liao Q."/>
        </authorList>
    </citation>
    <scope>NUCLEOTIDE SEQUENCE</scope>
    <source>
        <strain evidence="8">H3</strain>
        <tissue evidence="8">Leaf</tissue>
    </source>
</reference>
<evidence type="ECO:0000256" key="4">
    <source>
        <dbReference type="ARBA" id="ARBA00023242"/>
    </source>
</evidence>
<dbReference type="Proteomes" id="UP000886520">
    <property type="component" value="Chromosome 8"/>
</dbReference>
<dbReference type="PANTHER" id="PTHR14212:SF0">
    <property type="entry name" value="U4_U6 SMALL NUCLEAR RIBONUCLEOPROTEIN PRP3"/>
    <property type="match status" value="1"/>
</dbReference>
<proteinExistence type="predicted"/>
<keyword evidence="2" id="KW-0507">mRNA processing</keyword>
<dbReference type="Pfam" id="PF08572">
    <property type="entry name" value="PRP3"/>
    <property type="match status" value="1"/>
</dbReference>
<evidence type="ECO:0000256" key="1">
    <source>
        <dbReference type="ARBA" id="ARBA00004123"/>
    </source>
</evidence>
<organism evidence="8 9">
    <name type="scientific">Adiantum capillus-veneris</name>
    <name type="common">Maidenhair fern</name>
    <dbReference type="NCBI Taxonomy" id="13818"/>
    <lineage>
        <taxon>Eukaryota</taxon>
        <taxon>Viridiplantae</taxon>
        <taxon>Streptophyta</taxon>
        <taxon>Embryophyta</taxon>
        <taxon>Tracheophyta</taxon>
        <taxon>Polypodiopsida</taxon>
        <taxon>Polypodiidae</taxon>
        <taxon>Polypodiales</taxon>
        <taxon>Pteridineae</taxon>
        <taxon>Pteridaceae</taxon>
        <taxon>Vittarioideae</taxon>
        <taxon>Adiantum</taxon>
    </lineage>
</organism>
<dbReference type="SMART" id="SM00185">
    <property type="entry name" value="ARM"/>
    <property type="match status" value="3"/>
</dbReference>
<dbReference type="PANTHER" id="PTHR14212">
    <property type="entry name" value="U4/U6-ASSOCIATED RNA SPLICING FACTOR-RELATED"/>
    <property type="match status" value="1"/>
</dbReference>
<dbReference type="InterPro" id="IPR027104">
    <property type="entry name" value="Prp3"/>
</dbReference>
<feature type="compositionally biased region" description="Basic and acidic residues" evidence="5">
    <location>
        <begin position="1"/>
        <end position="10"/>
    </location>
</feature>
<gene>
    <name evidence="8" type="ORF">GOP47_0008038</name>
</gene>
<dbReference type="GO" id="GO:0000398">
    <property type="term" value="P:mRNA splicing, via spliceosome"/>
    <property type="evidence" value="ECO:0007669"/>
    <property type="project" value="InterPro"/>
</dbReference>
<name>A0A9D4UXS8_ADICA</name>
<dbReference type="EMBL" id="JABFUD020000008">
    <property type="protein sequence ID" value="KAI5075973.1"/>
    <property type="molecule type" value="Genomic_DNA"/>
</dbReference>
<dbReference type="Gene3D" id="1.25.10.10">
    <property type="entry name" value="Leucine-rich Repeat Variant"/>
    <property type="match status" value="1"/>
</dbReference>
<dbReference type="AlphaFoldDB" id="A0A9D4UXS8"/>
<dbReference type="Pfam" id="PF06544">
    <property type="entry name" value="Prp3_C"/>
    <property type="match status" value="1"/>
</dbReference>
<feature type="compositionally biased region" description="Basic and acidic residues" evidence="5">
    <location>
        <begin position="27"/>
        <end position="52"/>
    </location>
</feature>
<protein>
    <submittedName>
        <fullName evidence="8">Uncharacterized protein</fullName>
    </submittedName>
</protein>
<keyword evidence="3" id="KW-0508">mRNA splicing</keyword>
<feature type="compositionally biased region" description="Pro residues" evidence="5">
    <location>
        <begin position="601"/>
        <end position="614"/>
    </location>
</feature>
<feature type="region of interest" description="Disordered" evidence="5">
    <location>
        <begin position="601"/>
        <end position="637"/>
    </location>
</feature>
<dbReference type="InterPro" id="IPR016024">
    <property type="entry name" value="ARM-type_fold"/>
</dbReference>
<feature type="domain" description="Pre-mRNA-splicing factor 3" evidence="7">
    <location>
        <begin position="472"/>
        <end position="698"/>
    </location>
</feature>
<feature type="region of interest" description="Disordered" evidence="5">
    <location>
        <begin position="1"/>
        <end position="52"/>
    </location>
</feature>
<feature type="domain" description="Small nuclear ribonucleoprotein Prp3 C-terminal" evidence="6">
    <location>
        <begin position="722"/>
        <end position="846"/>
    </location>
</feature>
<feature type="region of interest" description="Disordered" evidence="5">
    <location>
        <begin position="264"/>
        <end position="284"/>
    </location>
</feature>
<dbReference type="SUPFAM" id="SSF48371">
    <property type="entry name" value="ARM repeat"/>
    <property type="match status" value="1"/>
</dbReference>
<dbReference type="InterPro" id="IPR010541">
    <property type="entry name" value="Prp3_C"/>
</dbReference>
<dbReference type="InterPro" id="IPR013881">
    <property type="entry name" value="Pre-mRNA_splic_Prp3_dom"/>
</dbReference>
<evidence type="ECO:0000313" key="9">
    <source>
        <dbReference type="Proteomes" id="UP000886520"/>
    </source>
</evidence>
<keyword evidence="9" id="KW-1185">Reference proteome</keyword>
<evidence type="ECO:0000313" key="8">
    <source>
        <dbReference type="EMBL" id="KAI5075973.1"/>
    </source>
</evidence>
<accession>A0A9D4UXS8</accession>
<comment type="caution">
    <text evidence="8">The sequence shown here is derived from an EMBL/GenBank/DDBJ whole genome shotgun (WGS) entry which is preliminary data.</text>
</comment>
<evidence type="ECO:0000259" key="7">
    <source>
        <dbReference type="Pfam" id="PF08572"/>
    </source>
</evidence>
<feature type="compositionally biased region" description="Polar residues" evidence="5">
    <location>
        <begin position="264"/>
        <end position="282"/>
    </location>
</feature>
<dbReference type="GO" id="GO:0046540">
    <property type="term" value="C:U4/U6 x U5 tri-snRNP complex"/>
    <property type="evidence" value="ECO:0007669"/>
    <property type="project" value="InterPro"/>
</dbReference>
<evidence type="ECO:0000259" key="6">
    <source>
        <dbReference type="Pfam" id="PF06544"/>
    </source>
</evidence>
<sequence length="853" mass="94770">MERKIEERSDRKSHKRKHGDGDAASTDGHRSSKRQISDDGHRGPSRSDVRGHVDILNSCVSSSKSDRAAARRAARALGELAMQAENSGLLVEEGSIVALVKHLKAPRSKGSDGFVPYEYEVEKEAAFVIGLLASKPEYQKLLIEAGSLRPLVALLQTKANDSNERVVNGAIRRAAEAIGCLARDSRSLRTRLRNEGVVALFEVLLESPDRRVQQAASDALQIIGSKTEEKKTESYERNGAKVVAADSNEHLSNQGAKNVSTAEMAAQGNTASQSEDQNSNFKGWSLTPEALSKAKLTLEKQKMLAEKLKKIPKAIQATAQISKASSSSAVLTPSTHVRSTAQTLPANSAIGTISATTNNLPNFPGLVPGVAPLNDALKKVQEVAARLGISQPTDSFFSMMQGNDFGTVGQQRDVRRPVLRLDAQGREIDEHGNVVERTKISNLSTLKVNINKHKKESFQILPPELEEDQTENKFFDPDMGLDKKKLLRQKRPSFQFVVEGSLAKQAEISRMKSRYGEAQAKEIRLKQAALAKAKSEADINPNLIEVSERLPVKEKPRDPIPDVEWWDAVILPSGNYPDSFEGELNVKMEKLTIYVEHPVPIEPPAEPAPPPPQPLKLTKKERKKMRTQRRLAKEKEKQDLIRQGLMEPPKPKVKMSNLMKVLAAEATQDPTKLEMEIRSAAAEREQAHTDRNLARKLTPAERRKKKERKLFDDPNTLETIVSVYKVNDLSHPQTRFKVDVNANENRLTGCIVMCDTMTVVIVEGGSKAIKRYGKLMLQRIKWAAAVKESDETVGEMNSQQVNKCVLVWQGSVARPNFEKFTVQQFRTEAAARKFLSDAKVGHYWELTSNFIEE</sequence>
<evidence type="ECO:0000256" key="3">
    <source>
        <dbReference type="ARBA" id="ARBA00023187"/>
    </source>
</evidence>
<dbReference type="CDD" id="cd24162">
    <property type="entry name" value="Prp3_C"/>
    <property type="match status" value="1"/>
</dbReference>
<dbReference type="InterPro" id="IPR011989">
    <property type="entry name" value="ARM-like"/>
</dbReference>
<comment type="subcellular location">
    <subcellularLocation>
        <location evidence="1">Nucleus</location>
    </subcellularLocation>
</comment>
<feature type="compositionally biased region" description="Basic residues" evidence="5">
    <location>
        <begin position="617"/>
        <end position="630"/>
    </location>
</feature>
<evidence type="ECO:0000256" key="5">
    <source>
        <dbReference type="SAM" id="MobiDB-lite"/>
    </source>
</evidence>
<evidence type="ECO:0000256" key="2">
    <source>
        <dbReference type="ARBA" id="ARBA00022664"/>
    </source>
</evidence>
<dbReference type="OrthoDB" id="10264544at2759"/>